<reference evidence="2 3" key="1">
    <citation type="submission" date="2015-05" db="EMBL/GenBank/DDBJ databases">
        <title>Draft genome sequence of Microvirga vignae strain BR3299, a novel nitrogen fixing bacteria isolated from Brazil semi-aired region.</title>
        <authorList>
            <person name="Zilli J.E."/>
            <person name="Passos S.R."/>
            <person name="Leite J."/>
            <person name="Baldani J.I."/>
            <person name="Xavier G.R."/>
            <person name="Rumjaneck N.G."/>
            <person name="Simoes-Araujo J.L."/>
        </authorList>
    </citation>
    <scope>NUCLEOTIDE SEQUENCE [LARGE SCALE GENOMIC DNA]</scope>
    <source>
        <strain evidence="2 3">BR3299</strain>
    </source>
</reference>
<dbReference type="RefSeq" id="WP_047188766.1">
    <property type="nucleotide sequence ID" value="NZ_LCYG01000021.1"/>
</dbReference>
<dbReference type="EMBL" id="LCYG01000021">
    <property type="protein sequence ID" value="KLK93219.1"/>
    <property type="molecule type" value="Genomic_DNA"/>
</dbReference>
<dbReference type="OrthoDB" id="8019399at2"/>
<evidence type="ECO:0000256" key="1">
    <source>
        <dbReference type="SAM" id="SignalP"/>
    </source>
</evidence>
<dbReference type="AlphaFoldDB" id="A0A0H1RDN9"/>
<feature type="signal peptide" evidence="1">
    <location>
        <begin position="1"/>
        <end position="28"/>
    </location>
</feature>
<sequence length="199" mass="22333">MREKPSYSFSLKKVSCLTVALGITCSFAAGQVQALATWIGSWDYVLRHDEEGKPQAAFARLRGENEALLWLTCSRMAVGEDLPEAMSMTAAVSQRSYLGFSAPRGRSTVYWFDNGSPELSYWTYRGRVGQLANSEQVALFLEKLSGAQSLVIELSNYRYETLRSEFQFDAADTKAVAERFRQDCRDIAGRVNADRSLIR</sequence>
<protein>
    <submittedName>
        <fullName evidence="2">Uncharacterized protein</fullName>
    </submittedName>
</protein>
<dbReference type="PATRIC" id="fig|1225564.3.peg.2514"/>
<accession>A0A0H1RDN9</accession>
<keyword evidence="1" id="KW-0732">Signal</keyword>
<comment type="caution">
    <text evidence="2">The sequence shown here is derived from an EMBL/GenBank/DDBJ whole genome shotgun (WGS) entry which is preliminary data.</text>
</comment>
<name>A0A0H1RDN9_9HYPH</name>
<proteinExistence type="predicted"/>
<keyword evidence="3" id="KW-1185">Reference proteome</keyword>
<evidence type="ECO:0000313" key="2">
    <source>
        <dbReference type="EMBL" id="KLK93219.1"/>
    </source>
</evidence>
<dbReference type="Proteomes" id="UP000035489">
    <property type="component" value="Unassembled WGS sequence"/>
</dbReference>
<organism evidence="2 3">
    <name type="scientific">Microvirga vignae</name>
    <dbReference type="NCBI Taxonomy" id="1225564"/>
    <lineage>
        <taxon>Bacteria</taxon>
        <taxon>Pseudomonadati</taxon>
        <taxon>Pseudomonadota</taxon>
        <taxon>Alphaproteobacteria</taxon>
        <taxon>Hyphomicrobiales</taxon>
        <taxon>Methylobacteriaceae</taxon>
        <taxon>Microvirga</taxon>
    </lineage>
</organism>
<gene>
    <name evidence="2" type="ORF">AA309_09420</name>
</gene>
<feature type="chain" id="PRO_5002592991" evidence="1">
    <location>
        <begin position="29"/>
        <end position="199"/>
    </location>
</feature>
<evidence type="ECO:0000313" key="3">
    <source>
        <dbReference type="Proteomes" id="UP000035489"/>
    </source>
</evidence>